<dbReference type="SUPFAM" id="SSF58104">
    <property type="entry name" value="Methyl-accepting chemotaxis protein (MCP) signaling domain"/>
    <property type="match status" value="1"/>
</dbReference>
<evidence type="ECO:0000259" key="9">
    <source>
        <dbReference type="PROSITE" id="PS50885"/>
    </source>
</evidence>
<evidence type="ECO:0000259" key="8">
    <source>
        <dbReference type="PROSITE" id="PS50111"/>
    </source>
</evidence>
<name>A0A559J4U2_9BACL</name>
<reference evidence="10 11" key="1">
    <citation type="submission" date="2019-07" db="EMBL/GenBank/DDBJ databases">
        <authorList>
            <person name="Kim J."/>
        </authorList>
    </citation>
    <scope>NUCLEOTIDE SEQUENCE [LARGE SCALE GENOMIC DNA]</scope>
    <source>
        <strain evidence="10 11">G13</strain>
    </source>
</reference>
<dbReference type="Proteomes" id="UP000316330">
    <property type="component" value="Unassembled WGS sequence"/>
</dbReference>
<evidence type="ECO:0000313" key="10">
    <source>
        <dbReference type="EMBL" id="TVX94918.1"/>
    </source>
</evidence>
<dbReference type="PROSITE" id="PS50885">
    <property type="entry name" value="HAMP"/>
    <property type="match status" value="1"/>
</dbReference>
<protein>
    <recommendedName>
        <fullName evidence="12">Methyl-accepting chemotaxis protein</fullName>
    </recommendedName>
</protein>
<dbReference type="AlphaFoldDB" id="A0A559J4U2"/>
<keyword evidence="2" id="KW-1003">Cell membrane</keyword>
<accession>A0A559J4U2</accession>
<evidence type="ECO:0000256" key="2">
    <source>
        <dbReference type="ARBA" id="ARBA00022475"/>
    </source>
</evidence>
<keyword evidence="7" id="KW-1133">Transmembrane helix</keyword>
<dbReference type="Pfam" id="PF00015">
    <property type="entry name" value="MCPsignal"/>
    <property type="match status" value="1"/>
</dbReference>
<dbReference type="GO" id="GO:0005886">
    <property type="term" value="C:plasma membrane"/>
    <property type="evidence" value="ECO:0007669"/>
    <property type="project" value="UniProtKB-SubCell"/>
</dbReference>
<dbReference type="PANTHER" id="PTHR32089">
    <property type="entry name" value="METHYL-ACCEPTING CHEMOTAXIS PROTEIN MCPB"/>
    <property type="match status" value="1"/>
</dbReference>
<evidence type="ECO:0008006" key="12">
    <source>
        <dbReference type="Google" id="ProtNLM"/>
    </source>
</evidence>
<evidence type="ECO:0000256" key="5">
    <source>
        <dbReference type="ARBA" id="ARBA00029447"/>
    </source>
</evidence>
<dbReference type="GO" id="GO:0007165">
    <property type="term" value="P:signal transduction"/>
    <property type="evidence" value="ECO:0007669"/>
    <property type="project" value="UniProtKB-KW"/>
</dbReference>
<dbReference type="OrthoDB" id="9760371at2"/>
<comment type="caution">
    <text evidence="10">The sequence shown here is derived from an EMBL/GenBank/DDBJ whole genome shotgun (WGS) entry which is preliminary data.</text>
</comment>
<organism evidence="10 11">
    <name type="scientific">Cohnella terricola</name>
    <dbReference type="NCBI Taxonomy" id="1289167"/>
    <lineage>
        <taxon>Bacteria</taxon>
        <taxon>Bacillati</taxon>
        <taxon>Bacillota</taxon>
        <taxon>Bacilli</taxon>
        <taxon>Bacillales</taxon>
        <taxon>Paenibacillaceae</taxon>
        <taxon>Cohnella</taxon>
    </lineage>
</organism>
<keyword evidence="11" id="KW-1185">Reference proteome</keyword>
<evidence type="ECO:0000256" key="1">
    <source>
        <dbReference type="ARBA" id="ARBA00004236"/>
    </source>
</evidence>
<dbReference type="PANTHER" id="PTHR32089:SF112">
    <property type="entry name" value="LYSOZYME-LIKE PROTEIN-RELATED"/>
    <property type="match status" value="1"/>
</dbReference>
<evidence type="ECO:0000256" key="7">
    <source>
        <dbReference type="SAM" id="Phobius"/>
    </source>
</evidence>
<dbReference type="InterPro" id="IPR003660">
    <property type="entry name" value="HAMP_dom"/>
</dbReference>
<evidence type="ECO:0000256" key="6">
    <source>
        <dbReference type="PROSITE-ProRule" id="PRU00284"/>
    </source>
</evidence>
<dbReference type="InterPro" id="IPR004090">
    <property type="entry name" value="Chemotax_Me-accpt_rcpt"/>
</dbReference>
<keyword evidence="7" id="KW-0812">Transmembrane</keyword>
<dbReference type="GO" id="GO:0004888">
    <property type="term" value="F:transmembrane signaling receptor activity"/>
    <property type="evidence" value="ECO:0007669"/>
    <property type="project" value="InterPro"/>
</dbReference>
<evidence type="ECO:0000256" key="3">
    <source>
        <dbReference type="ARBA" id="ARBA00023136"/>
    </source>
</evidence>
<proteinExistence type="inferred from homology"/>
<keyword evidence="4 6" id="KW-0807">Transducer</keyword>
<feature type="transmembrane region" description="Helical" evidence="7">
    <location>
        <begin position="198"/>
        <end position="218"/>
    </location>
</feature>
<evidence type="ECO:0000313" key="11">
    <source>
        <dbReference type="Proteomes" id="UP000316330"/>
    </source>
</evidence>
<dbReference type="Gene3D" id="1.10.287.950">
    <property type="entry name" value="Methyl-accepting chemotaxis protein"/>
    <property type="match status" value="1"/>
</dbReference>
<comment type="similarity">
    <text evidence="5">Belongs to the methyl-accepting chemotaxis (MCP) protein family.</text>
</comment>
<feature type="domain" description="Methyl-accepting transducer" evidence="8">
    <location>
        <begin position="291"/>
        <end position="527"/>
    </location>
</feature>
<dbReference type="EMBL" id="VNJJ01000027">
    <property type="protein sequence ID" value="TVX94918.1"/>
    <property type="molecule type" value="Genomic_DNA"/>
</dbReference>
<gene>
    <name evidence="10" type="ORF">FPZ45_24430</name>
</gene>
<dbReference type="PRINTS" id="PR00260">
    <property type="entry name" value="CHEMTRNSDUCR"/>
</dbReference>
<dbReference type="Gene3D" id="6.10.340.10">
    <property type="match status" value="1"/>
</dbReference>
<dbReference type="SMART" id="SM00283">
    <property type="entry name" value="MA"/>
    <property type="match status" value="1"/>
</dbReference>
<keyword evidence="3 7" id="KW-0472">Membrane</keyword>
<dbReference type="PROSITE" id="PS50111">
    <property type="entry name" value="CHEMOTAXIS_TRANSDUC_2"/>
    <property type="match status" value="1"/>
</dbReference>
<sequence>MLNNISIRTKLLILLFAPLVLFATTAVYLLQLNSSNVGKLTKALYETSYRSISLVLNADRDMYQAFAAYQEMQSQYVSAEDKQKAKADFHENVQQTIDRMEQTSRIIMDKGISDEPDPSSGMTIGTAISEVDRLFKIWVDEAQAHFENNDYSIESETELKQHFEEARANINIIGEILENYSEQEARDAKAEASKTSTITYAVLIGEWILLTLFGVMIIRKLSWTVSLVRSKTRQVAEGNLEYEPQAKYDKDELGQILFSIDSMIGKMRELIGSIAGHARQVSTSSGELAESARESAAASGHVAENVQLVTSLAETQSSIARESNVAMEEMAIGVQKIVESMNVISDHSSTTSGMADESMATLEKLLDQMNRMVSTVADLSRSVNALSDKSDRIGSITEKITSIANQTSILSLNASIESARAGEHGKGFAVVAQEIRKLSAISLESAQAIQELLDDTRSEIGQASEFMKSTVDSSELSAAALTEVNHGFEEIVGSIRQIARQLHDTSAVTEQMSASTEEVSAGQETAATSAIDISAKAQNISAATEEQLALSENIASASEQLQQIVGKLNEAVRYFKL</sequence>
<dbReference type="CDD" id="cd11386">
    <property type="entry name" value="MCP_signal"/>
    <property type="match status" value="1"/>
</dbReference>
<feature type="domain" description="HAMP" evidence="9">
    <location>
        <begin position="219"/>
        <end position="272"/>
    </location>
</feature>
<dbReference type="InterPro" id="IPR004089">
    <property type="entry name" value="MCPsignal_dom"/>
</dbReference>
<evidence type="ECO:0000256" key="4">
    <source>
        <dbReference type="ARBA" id="ARBA00023224"/>
    </source>
</evidence>
<comment type="subcellular location">
    <subcellularLocation>
        <location evidence="1">Cell membrane</location>
    </subcellularLocation>
</comment>
<dbReference type="GO" id="GO:0006935">
    <property type="term" value="P:chemotaxis"/>
    <property type="evidence" value="ECO:0007669"/>
    <property type="project" value="InterPro"/>
</dbReference>
<dbReference type="RefSeq" id="WP_144707274.1">
    <property type="nucleotide sequence ID" value="NZ_VNJJ01000027.1"/>
</dbReference>